<dbReference type="Pfam" id="PF00561">
    <property type="entry name" value="Abhydrolase_1"/>
    <property type="match status" value="1"/>
</dbReference>
<feature type="domain" description="AB hydrolase-1" evidence="1">
    <location>
        <begin position="22"/>
        <end position="243"/>
    </location>
</feature>
<reference evidence="2 3" key="1">
    <citation type="submission" date="2017-08" db="EMBL/GenBank/DDBJ databases">
        <authorList>
            <person name="de Groot N.N."/>
        </authorList>
    </citation>
    <scope>NUCLEOTIDE SEQUENCE [LARGE SCALE GENOMIC DNA]</scope>
    <source>
        <strain evidence="2 3">JC85</strain>
    </source>
</reference>
<dbReference type="Proteomes" id="UP000219167">
    <property type="component" value="Unassembled WGS sequence"/>
</dbReference>
<dbReference type="PANTHER" id="PTHR43433">
    <property type="entry name" value="HYDROLASE, ALPHA/BETA FOLD FAMILY PROTEIN"/>
    <property type="match status" value="1"/>
</dbReference>
<dbReference type="GO" id="GO:0016787">
    <property type="term" value="F:hydrolase activity"/>
    <property type="evidence" value="ECO:0007669"/>
    <property type="project" value="UniProtKB-KW"/>
</dbReference>
<protein>
    <submittedName>
        <fullName evidence="2">Aminoacrylate hydrolase</fullName>
    </submittedName>
</protein>
<dbReference type="AlphaFoldDB" id="A0A285UX99"/>
<keyword evidence="3" id="KW-1185">Reference proteome</keyword>
<proteinExistence type="predicted"/>
<dbReference type="OrthoDB" id="9796770at2"/>
<evidence type="ECO:0000313" key="3">
    <source>
        <dbReference type="Proteomes" id="UP000219167"/>
    </source>
</evidence>
<dbReference type="InterPro" id="IPR050471">
    <property type="entry name" value="AB_hydrolase"/>
</dbReference>
<name>A0A285UX99_9HYPH</name>
<dbReference type="InterPro" id="IPR029058">
    <property type="entry name" value="AB_hydrolase_fold"/>
</dbReference>
<dbReference type="RefSeq" id="WP_097142650.1">
    <property type="nucleotide sequence ID" value="NZ_OBQD01000022.1"/>
</dbReference>
<dbReference type="EMBL" id="OBQD01000022">
    <property type="protein sequence ID" value="SOC46439.1"/>
    <property type="molecule type" value="Genomic_DNA"/>
</dbReference>
<evidence type="ECO:0000259" key="1">
    <source>
        <dbReference type="Pfam" id="PF00561"/>
    </source>
</evidence>
<accession>A0A285UX99</accession>
<organism evidence="2 3">
    <name type="scientific">Rhizobium subbaraonis</name>
    <dbReference type="NCBI Taxonomy" id="908946"/>
    <lineage>
        <taxon>Bacteria</taxon>
        <taxon>Pseudomonadati</taxon>
        <taxon>Pseudomonadota</taxon>
        <taxon>Alphaproteobacteria</taxon>
        <taxon>Hyphomicrobiales</taxon>
        <taxon>Rhizobiaceae</taxon>
        <taxon>Rhizobium/Agrobacterium group</taxon>
        <taxon>Rhizobium</taxon>
    </lineage>
</organism>
<evidence type="ECO:0000313" key="2">
    <source>
        <dbReference type="EMBL" id="SOC46439.1"/>
    </source>
</evidence>
<dbReference type="PRINTS" id="PR00111">
    <property type="entry name" value="ABHYDROLASE"/>
</dbReference>
<dbReference type="InterPro" id="IPR000073">
    <property type="entry name" value="AB_hydrolase_1"/>
</dbReference>
<dbReference type="SUPFAM" id="SSF53474">
    <property type="entry name" value="alpha/beta-Hydrolases"/>
    <property type="match status" value="1"/>
</dbReference>
<sequence>MATYTAPDGCRIHYETFGETGPRVLLIPGLGGDGRFWGGVVQRLQAEFRLVVADHRGAGRSDRPPGDYSIPRVAADVAGIVHQWDEPVHVVGHSTGGAIAQVLALDHDIKGLSYTISSSWARSDARFRTLFMARAEMLEAGQAETYQRLTHIFGHTSAWLTAHAAELDAAVANAPRNLAPLDVSALRVRMLLDHDRLADLSRIRFPVQVIAAVDDILTPPELSSAVATAIPGAEFVTVPGAHFHPLAEPDSFSSEIRRFIAKL</sequence>
<keyword evidence="2" id="KW-0378">Hydrolase</keyword>
<dbReference type="PANTHER" id="PTHR43433:SF10">
    <property type="entry name" value="AB HYDROLASE-1 DOMAIN-CONTAINING PROTEIN"/>
    <property type="match status" value="1"/>
</dbReference>
<gene>
    <name evidence="2" type="ORF">SAMN05892877_12267</name>
</gene>
<dbReference type="Gene3D" id="3.40.50.1820">
    <property type="entry name" value="alpha/beta hydrolase"/>
    <property type="match status" value="1"/>
</dbReference>